<name>A0A0B7HMG8_9FLAO</name>
<dbReference type="GeneID" id="69581295"/>
<proteinExistence type="predicted"/>
<dbReference type="AlphaFoldDB" id="A0A0B7HMG8"/>
<accession>A0A0B7HMG8</accession>
<evidence type="ECO:0000313" key="2">
    <source>
        <dbReference type="Proteomes" id="UP000044026"/>
    </source>
</evidence>
<dbReference type="RefSeq" id="WP_042001493.1">
    <property type="nucleotide sequence ID" value="NZ_CP022382.1"/>
</dbReference>
<gene>
    <name evidence="1" type="ORF">CCAN12_770074</name>
</gene>
<organism evidence="1 2">
    <name type="scientific">Capnocytophaga canimorsus</name>
    <dbReference type="NCBI Taxonomy" id="28188"/>
    <lineage>
        <taxon>Bacteria</taxon>
        <taxon>Pseudomonadati</taxon>
        <taxon>Bacteroidota</taxon>
        <taxon>Flavobacteriia</taxon>
        <taxon>Flavobacteriales</taxon>
        <taxon>Flavobacteriaceae</taxon>
        <taxon>Capnocytophaga</taxon>
    </lineage>
</organism>
<dbReference type="EMBL" id="CDOE01000075">
    <property type="protein sequence ID" value="CEN39834.1"/>
    <property type="molecule type" value="Genomic_DNA"/>
</dbReference>
<reference evidence="1 2" key="1">
    <citation type="submission" date="2015-01" db="EMBL/GenBank/DDBJ databases">
        <authorList>
            <person name="Xiang T."/>
            <person name="Song Y."/>
            <person name="Huang L."/>
            <person name="Wang B."/>
            <person name="Wu P."/>
        </authorList>
    </citation>
    <scope>NUCLEOTIDE SEQUENCE [LARGE SCALE GENOMIC DNA]</scope>
    <source>
        <strain evidence="1 2">Cc12</strain>
    </source>
</reference>
<dbReference type="Proteomes" id="UP000044026">
    <property type="component" value="Unassembled WGS sequence"/>
</dbReference>
<protein>
    <submittedName>
        <fullName evidence="1">Uncharacterized protein</fullName>
    </submittedName>
</protein>
<sequence length="153" mass="17903">MTNKENLKTEEIRLKLEKYFEGISSLEEEKELKAYFTSAAVSPELEQYRPLFTYMEQASQEQTVIPNLRLQKPILSRWRIPLVAATFSGIVVLAGFLFHRKEQEQMHQAQLAYEQVYQALQIVSSNYNKGADKLVYLKEFETTTQKIVKTEKF</sequence>
<evidence type="ECO:0000313" key="1">
    <source>
        <dbReference type="EMBL" id="CEN39834.1"/>
    </source>
</evidence>